<dbReference type="OrthoDB" id="408788at2759"/>
<accession>A0A433DEE2</accession>
<dbReference type="InterPro" id="IPR029063">
    <property type="entry name" value="SAM-dependent_MTases_sf"/>
</dbReference>
<comment type="caution">
    <text evidence="9">The sequence shown here is derived from an EMBL/GenBank/DDBJ whole genome shotgun (WGS) entry which is preliminary data.</text>
</comment>
<feature type="domain" description="SAM-dependent methyltransferase TRM5/TYW2-type" evidence="8">
    <location>
        <begin position="136"/>
        <end position="261"/>
    </location>
</feature>
<keyword evidence="5" id="KW-0949">S-adenosyl-L-methionine</keyword>
<evidence type="ECO:0000256" key="1">
    <source>
        <dbReference type="ARBA" id="ARBA00009775"/>
    </source>
</evidence>
<organism evidence="9 10">
    <name type="scientific">Jimgerdemannia flammicorona</name>
    <dbReference type="NCBI Taxonomy" id="994334"/>
    <lineage>
        <taxon>Eukaryota</taxon>
        <taxon>Fungi</taxon>
        <taxon>Fungi incertae sedis</taxon>
        <taxon>Mucoromycota</taxon>
        <taxon>Mucoromycotina</taxon>
        <taxon>Endogonomycetes</taxon>
        <taxon>Endogonales</taxon>
        <taxon>Endogonaceae</taxon>
        <taxon>Jimgerdemannia</taxon>
    </lineage>
</organism>
<dbReference type="InterPro" id="IPR056744">
    <property type="entry name" value="TRM5/TYW2-like_N"/>
</dbReference>
<dbReference type="GO" id="GO:0070901">
    <property type="term" value="P:mitochondrial tRNA methylation"/>
    <property type="evidence" value="ECO:0007669"/>
    <property type="project" value="TreeGrafter"/>
</dbReference>
<evidence type="ECO:0000313" key="10">
    <source>
        <dbReference type="Proteomes" id="UP000268093"/>
    </source>
</evidence>
<evidence type="ECO:0000256" key="2">
    <source>
        <dbReference type="ARBA" id="ARBA00022490"/>
    </source>
</evidence>
<evidence type="ECO:0000259" key="8">
    <source>
        <dbReference type="PROSITE" id="PS51684"/>
    </source>
</evidence>
<evidence type="ECO:0000256" key="5">
    <source>
        <dbReference type="ARBA" id="ARBA00022691"/>
    </source>
</evidence>
<keyword evidence="10" id="KW-1185">Reference proteome</keyword>
<dbReference type="PROSITE" id="PS51684">
    <property type="entry name" value="SAM_MT_TRM5_TYW2"/>
    <property type="match status" value="1"/>
</dbReference>
<gene>
    <name evidence="9" type="ORF">BC936DRAFT_143077</name>
</gene>
<evidence type="ECO:0000313" key="9">
    <source>
        <dbReference type="EMBL" id="RUP49198.1"/>
    </source>
</evidence>
<dbReference type="FunFam" id="3.30.300.110:FF:000001">
    <property type="entry name" value="tRNA (guanine(37)-N1)-methyltransferase"/>
    <property type="match status" value="1"/>
</dbReference>
<dbReference type="PANTHER" id="PTHR23245">
    <property type="entry name" value="TRNA METHYLTRANSFERASE"/>
    <property type="match status" value="1"/>
</dbReference>
<dbReference type="SUPFAM" id="SSF53335">
    <property type="entry name" value="S-adenosyl-L-methionine-dependent methyltransferases"/>
    <property type="match status" value="1"/>
</dbReference>
<dbReference type="AlphaFoldDB" id="A0A433DEE2"/>
<keyword evidence="3" id="KW-0489">Methyltransferase</keyword>
<keyword evidence="4" id="KW-0808">Transferase</keyword>
<dbReference type="Gene3D" id="3.30.300.110">
    <property type="entry name" value="Met-10+ protein-like domains"/>
    <property type="match status" value="1"/>
</dbReference>
<dbReference type="InterPro" id="IPR030382">
    <property type="entry name" value="MeTrfase_TRM5/TYW2"/>
</dbReference>
<dbReference type="GO" id="GO:0052906">
    <property type="term" value="F:tRNA (guanine(37)-N1)-methyltransferase activity"/>
    <property type="evidence" value="ECO:0007669"/>
    <property type="project" value="UniProtKB-EC"/>
</dbReference>
<protein>
    <submittedName>
        <fullName evidence="9">Met-10+ like-protein-domain-containing protein</fullName>
    </submittedName>
</protein>
<dbReference type="PANTHER" id="PTHR23245:SF36">
    <property type="entry name" value="TRNA (GUANINE(37)-N1)-METHYLTRANSFERASE"/>
    <property type="match status" value="1"/>
</dbReference>
<name>A0A433DEE2_9FUNG</name>
<evidence type="ECO:0000256" key="3">
    <source>
        <dbReference type="ARBA" id="ARBA00022603"/>
    </source>
</evidence>
<keyword evidence="6" id="KW-0819">tRNA processing</keyword>
<evidence type="ECO:0000256" key="6">
    <source>
        <dbReference type="ARBA" id="ARBA00022694"/>
    </source>
</evidence>
<dbReference type="EMBL" id="RBNI01002524">
    <property type="protein sequence ID" value="RUP49198.1"/>
    <property type="molecule type" value="Genomic_DNA"/>
</dbReference>
<dbReference type="Pfam" id="PF25133">
    <property type="entry name" value="TYW2_N_2"/>
    <property type="match status" value="1"/>
</dbReference>
<dbReference type="Proteomes" id="UP000268093">
    <property type="component" value="Unassembled WGS sequence"/>
</dbReference>
<dbReference type="GO" id="GO:0005759">
    <property type="term" value="C:mitochondrial matrix"/>
    <property type="evidence" value="ECO:0007669"/>
    <property type="project" value="TreeGrafter"/>
</dbReference>
<proteinExistence type="inferred from homology"/>
<dbReference type="GO" id="GO:0002939">
    <property type="term" value="P:tRNA N1-guanine methylation"/>
    <property type="evidence" value="ECO:0007669"/>
    <property type="project" value="TreeGrafter"/>
</dbReference>
<evidence type="ECO:0000256" key="7">
    <source>
        <dbReference type="ARBA" id="ARBA00047783"/>
    </source>
</evidence>
<comment type="similarity">
    <text evidence="1">Belongs to the class I-like SAM-binding methyltransferase superfamily. TRM5/TYW2 family.</text>
</comment>
<sequence>MIPPPVHRGITVLNRDLFRQTLNLAAVRIPAPLITQCLKVLAKDLFNQPKLRNVVGDAESTTTKCVLLKTEIGPEAALGTPIADLEPLSKESKEFIEKEGLGIVSQTIELKYEYWTADEILRAILPEDLGEVPSSFTVTGHIAHMNLRDEFLPWKTLIGQIILDKNRNITSVVNKLDVIDSTFRNFRMEVLAGEDNMIAEVVRDPSCVMYSGSFHIGLARSHLPSIPKYAAREWLPLQVRFLAGLLELAPAHRARSTRQDV</sequence>
<keyword evidence="2" id="KW-0963">Cytoplasm</keyword>
<evidence type="ECO:0000256" key="4">
    <source>
        <dbReference type="ARBA" id="ARBA00022679"/>
    </source>
</evidence>
<reference evidence="9 10" key="1">
    <citation type="journal article" date="2018" name="New Phytol.">
        <title>Phylogenomics of Endogonaceae and evolution of mycorrhizas within Mucoromycota.</title>
        <authorList>
            <person name="Chang Y."/>
            <person name="Desiro A."/>
            <person name="Na H."/>
            <person name="Sandor L."/>
            <person name="Lipzen A."/>
            <person name="Clum A."/>
            <person name="Barry K."/>
            <person name="Grigoriev I.V."/>
            <person name="Martin F.M."/>
            <person name="Stajich J.E."/>
            <person name="Smith M.E."/>
            <person name="Bonito G."/>
            <person name="Spatafora J.W."/>
        </authorList>
    </citation>
    <scope>NUCLEOTIDE SEQUENCE [LARGE SCALE GENOMIC DNA]</scope>
    <source>
        <strain evidence="9 10">GMNB39</strain>
    </source>
</reference>
<comment type="catalytic activity">
    <reaction evidence="7">
        <text>guanosine(37) in tRNA + S-adenosyl-L-methionine = N(1)-methylguanosine(37) in tRNA + S-adenosyl-L-homocysteine + H(+)</text>
        <dbReference type="Rhea" id="RHEA:36899"/>
        <dbReference type="Rhea" id="RHEA-COMP:10145"/>
        <dbReference type="Rhea" id="RHEA-COMP:10147"/>
        <dbReference type="ChEBI" id="CHEBI:15378"/>
        <dbReference type="ChEBI" id="CHEBI:57856"/>
        <dbReference type="ChEBI" id="CHEBI:59789"/>
        <dbReference type="ChEBI" id="CHEBI:73542"/>
        <dbReference type="ChEBI" id="CHEBI:74269"/>
        <dbReference type="EC" id="2.1.1.228"/>
    </reaction>
</comment>